<reference evidence="4" key="1">
    <citation type="submission" date="2020-12" db="EMBL/GenBank/DDBJ databases">
        <title>Leucobacter sp. CAS2, isolated from Chromium sludge.</title>
        <authorList>
            <person name="Xu Z."/>
        </authorList>
    </citation>
    <scope>NUCLEOTIDE SEQUENCE</scope>
    <source>
        <strain evidence="4">CSA2</strain>
    </source>
</reference>
<name>A0A934QE89_9MICO</name>
<proteinExistence type="predicted"/>
<evidence type="ECO:0000313" key="5">
    <source>
        <dbReference type="Proteomes" id="UP000618733"/>
    </source>
</evidence>
<protein>
    <recommendedName>
        <fullName evidence="3">Transglutaminase-like domain-containing protein</fullName>
    </recommendedName>
</protein>
<feature type="transmembrane region" description="Helical" evidence="2">
    <location>
        <begin position="655"/>
        <end position="676"/>
    </location>
</feature>
<feature type="region of interest" description="Disordered" evidence="1">
    <location>
        <begin position="596"/>
        <end position="642"/>
    </location>
</feature>
<dbReference type="EMBL" id="JAEHOI010000005">
    <property type="protein sequence ID" value="MBK0421662.1"/>
    <property type="molecule type" value="Genomic_DNA"/>
</dbReference>
<evidence type="ECO:0000256" key="2">
    <source>
        <dbReference type="SAM" id="Phobius"/>
    </source>
</evidence>
<feature type="transmembrane region" description="Helical" evidence="2">
    <location>
        <begin position="115"/>
        <end position="135"/>
    </location>
</feature>
<dbReference type="AlphaFoldDB" id="A0A934QE89"/>
<sequence>MTVGAGVLALGIGVFAALSSAPIYADARAWVVSLVGAGLAFGVVWLGRRFRWGPLTLVALIGIFVATLVPVAVPGAFASGPEGIVRGFGDGLAAVALGWKQLLTLTLPVGTYQSVLVPLYVIAFGATAISSWLALRAGRFAEWAALPLVLPVAFGTAFGSSNLSDPLRLGALRIIAPRELAIWILAFAGIAIWIAWSSGIDRRAALRRGRAGMDRAPVRRRGAQRGIIGAAVVVLALAIASFAAPAIAGPERSVARDRIDPELVIAERTSPLAGYREWKRDANFGADLFEVRANGALPGRVHLAVMDRYDGVDFSVGTGGSSERFTRFPSGEAVSMSSRVTVRIAGGYSDIWVPVSTPLASPPQFGGPRASALADAFYLNRDTGGAVAVPTKRGLVNGDSFSADMSIAGDRTLAEDPANPESQIDLEKMPELAKWWKAQGLSPTGSGLAEGIKRLRDRGYLSHSLTEGPGEQQWLAALQKDYGTRFVTSTGGHSIARVEQLFKQLNDQQHAAGPKADDRMLVAGIGDDEQFAAAAALLAQSLGFDSRVALGVRLGGDGVPGVPACAESCTGENMAAWIEVRGADGVWAPFDVTPQVEIPPTSLEEGEQLPEYPTVPEERDAQESDPPIGTSDADGKPANSTKPEGEAIFWQVLKYAGLGLGALAILAALSLFIPLAKRFRRNRRRSAPSPEIRAIGAWDQLLDAHRDAGRSVDSGVARRIAAADLGIEDADWIAREVDRAVFSREGIDAPAADALWRRVDTAERELRAGLSPWGRIRARFSLASYRSGRASRRRRFVSRGPGKPNQTKGTSG</sequence>
<gene>
    <name evidence="4" type="ORF">JD292_06200</name>
</gene>
<feature type="transmembrane region" description="Helical" evidence="2">
    <location>
        <begin position="54"/>
        <end position="73"/>
    </location>
</feature>
<dbReference type="Pfam" id="PF01841">
    <property type="entry name" value="Transglut_core"/>
    <property type="match status" value="1"/>
</dbReference>
<feature type="transmembrane region" description="Helical" evidence="2">
    <location>
        <begin position="29"/>
        <end position="47"/>
    </location>
</feature>
<evidence type="ECO:0000259" key="3">
    <source>
        <dbReference type="Pfam" id="PF01841"/>
    </source>
</evidence>
<evidence type="ECO:0000256" key="1">
    <source>
        <dbReference type="SAM" id="MobiDB-lite"/>
    </source>
</evidence>
<accession>A0A934QE89</accession>
<evidence type="ECO:0000313" key="4">
    <source>
        <dbReference type="EMBL" id="MBK0421662.1"/>
    </source>
</evidence>
<feature type="transmembrane region" description="Helical" evidence="2">
    <location>
        <begin position="227"/>
        <end position="248"/>
    </location>
</feature>
<keyword evidence="2" id="KW-0812">Transmembrane</keyword>
<comment type="caution">
    <text evidence="4">The sequence shown here is derived from an EMBL/GenBank/DDBJ whole genome shotgun (WGS) entry which is preliminary data.</text>
</comment>
<keyword evidence="2" id="KW-0472">Membrane</keyword>
<organism evidence="4 5">
    <name type="scientific">Leucobacter edaphi</name>
    <dbReference type="NCBI Taxonomy" id="2796472"/>
    <lineage>
        <taxon>Bacteria</taxon>
        <taxon>Bacillati</taxon>
        <taxon>Actinomycetota</taxon>
        <taxon>Actinomycetes</taxon>
        <taxon>Micrococcales</taxon>
        <taxon>Microbacteriaceae</taxon>
        <taxon>Leucobacter</taxon>
    </lineage>
</organism>
<dbReference type="Proteomes" id="UP000618733">
    <property type="component" value="Unassembled WGS sequence"/>
</dbReference>
<keyword evidence="5" id="KW-1185">Reference proteome</keyword>
<feature type="transmembrane region" description="Helical" evidence="2">
    <location>
        <begin position="180"/>
        <end position="200"/>
    </location>
</feature>
<feature type="domain" description="Transglutaminase-like" evidence="3">
    <location>
        <begin position="512"/>
        <end position="591"/>
    </location>
</feature>
<feature type="transmembrane region" description="Helical" evidence="2">
    <location>
        <begin position="140"/>
        <end position="160"/>
    </location>
</feature>
<keyword evidence="2" id="KW-1133">Transmembrane helix</keyword>
<dbReference type="InterPro" id="IPR002931">
    <property type="entry name" value="Transglutaminase-like"/>
</dbReference>
<feature type="region of interest" description="Disordered" evidence="1">
    <location>
        <begin position="788"/>
        <end position="812"/>
    </location>
</feature>